<dbReference type="InParanoid" id="A0A1D6FCA4"/>
<gene>
    <name evidence="2" type="ORF">ZEAMMB73_Zm00001d008373</name>
</gene>
<dbReference type="OMA" id="IATIMTW"/>
<dbReference type="AlphaFoldDB" id="A0A1D6FCA4"/>
<reference evidence="2" key="1">
    <citation type="submission" date="2015-12" db="EMBL/GenBank/DDBJ databases">
        <title>Update maize B73 reference genome by single molecule sequencing technologies.</title>
        <authorList>
            <consortium name="Maize Genome Sequencing Project"/>
            <person name="Ware D."/>
        </authorList>
    </citation>
    <scope>NUCLEOTIDE SEQUENCE</scope>
    <source>
        <tissue evidence="2">Seedling</tissue>
    </source>
</reference>
<name>A0A1D6FCA4_MAIZE</name>
<evidence type="ECO:0000259" key="1">
    <source>
        <dbReference type="Pfam" id="PF24289"/>
    </source>
</evidence>
<evidence type="ECO:0000313" key="2">
    <source>
        <dbReference type="EMBL" id="AQK89681.1"/>
    </source>
</evidence>
<organism evidence="2">
    <name type="scientific">Zea mays</name>
    <name type="common">Maize</name>
    <dbReference type="NCBI Taxonomy" id="4577"/>
    <lineage>
        <taxon>Eukaryota</taxon>
        <taxon>Viridiplantae</taxon>
        <taxon>Streptophyta</taxon>
        <taxon>Embryophyta</taxon>
        <taxon>Tracheophyta</taxon>
        <taxon>Spermatophyta</taxon>
        <taxon>Magnoliopsida</taxon>
        <taxon>Liliopsida</taxon>
        <taxon>Poales</taxon>
        <taxon>Poaceae</taxon>
        <taxon>PACMAD clade</taxon>
        <taxon>Panicoideae</taxon>
        <taxon>Andropogonodae</taxon>
        <taxon>Andropogoneae</taxon>
        <taxon>Tripsacinae</taxon>
        <taxon>Zea</taxon>
    </lineage>
</organism>
<dbReference type="EMBL" id="CM000784">
    <property type="protein sequence ID" value="AQK89681.1"/>
    <property type="molecule type" value="Genomic_DNA"/>
</dbReference>
<keyword evidence="2" id="KW-0418">Kinase</keyword>
<keyword evidence="2" id="KW-0808">Transferase</keyword>
<sequence length="154" mass="17280">MSKLAKTDSGGRLKYHYNVVDARPHQHIKKGNADGLFISSVAAPINIWALVMDAGTGFTSQVYELSPIFLDKGWIMEHWGNNYYISVIAGATNGSSLVVMSKVFAVTPYTHQSYKVSESLPYKWINKKWKEGFHVTSTTTIGSRCSYVKELWIL</sequence>
<protein>
    <submittedName>
        <fullName evidence="2">Protein kinase-related</fullName>
    </submittedName>
</protein>
<dbReference type="STRING" id="4577.A0A1D6FCA4"/>
<feature type="domain" description="DUF7477" evidence="1">
    <location>
        <begin position="13"/>
        <end position="148"/>
    </location>
</feature>
<dbReference type="GO" id="GO:0016301">
    <property type="term" value="F:kinase activity"/>
    <property type="evidence" value="ECO:0007669"/>
    <property type="project" value="UniProtKB-KW"/>
</dbReference>
<dbReference type="InterPro" id="IPR055900">
    <property type="entry name" value="DUF7477"/>
</dbReference>
<proteinExistence type="predicted"/>
<dbReference type="Pfam" id="PF24289">
    <property type="entry name" value="DUF7477"/>
    <property type="match status" value="1"/>
</dbReference>
<dbReference type="ExpressionAtlas" id="A0A1D6FCA4">
    <property type="expression patterns" value="baseline"/>
</dbReference>
<accession>A0A1D6FCA4</accession>